<gene>
    <name evidence="4" type="ORF">LX69_00437</name>
</gene>
<sequence length="904" mass="102839">MILQMVNHIHIKLLFLLTIVFTSAIAKAQQPDTLSTVSSVDTLSTASESAPAKSFIVAEIKYTAKDSIIFSLDGQKVFLYQDAVVTYQDIELKAWFIEIDLERKEAYACGTVDTLGAEIGLPVYKDKQGEYTMRTMRYNFESKKALIEHVVTEQGEGFVVSDVAKKSDDNVFCLKGGMYTTCDHHDHPHFGLRLTKAKVIPGRKIITGPAYFVMEDVPIYFLFIPFGFVPSTSKYSSGIIMPSYGEESTRGFFLRNGGYYWAASDYFDFTVTGDVYMNGSWGLRTGSVYKNRYRYSGNFNAQYIKTITSEKDLPDYATSSDMSLTWSHRQDAKANPYRSVNASVNYSTSSFDRKNIANVVNTNLLAQNTKRSSISYTQRWPDNPFNLSVNLLHSQNSRDTSIDLTIPDLTLTMNRLTPFKSKNKVGGKEVWYEKISFSYSATTKNYISTKESDLFTSASNDDWKNGVKHAIPVSMNLKFLKYFVSSPSINYNERWYFQSIRKGWDADQQKVVTTDTISGFNRVWDYSYSIGTSTKLYTFYTPSRALFGDKINAIRHVMTPSVSMSYNPNFGEAKYGYYDWFEYYNPKSDEIVRHEYSKYEGSLYGSPGNSRSGSMSMSLGNTLEMKVKNDKDTTGFSKIKILESLNFSTGYNFLADSLKWQKVSMTGRTKIFKTDINFGASFDPYALDTNKLGAPIRINQSHLKVNHQLLRLESANLSFGFSWGSDKMKKKKEGEDDAQQPGEDEDIAPEMTAETDRFGQPLAQSELRMMERDQQKTVEYDADGYAQFSIPWNISLNYNMRLAQGAFNKTKMDYDKEIVSDVSFNGSISPTSKWAISFSSGYSFDKKQLSHTSFNIRRNLHCWSMSLNLVPIGTYKSYFFTISANSSMLQDLKYEKQNANRADF</sequence>
<evidence type="ECO:0000259" key="3">
    <source>
        <dbReference type="Pfam" id="PF19838"/>
    </source>
</evidence>
<organism evidence="4 5">
    <name type="scientific">Breznakibacter xylanolyticus</name>
    <dbReference type="NCBI Taxonomy" id="990"/>
    <lineage>
        <taxon>Bacteria</taxon>
        <taxon>Pseudomonadati</taxon>
        <taxon>Bacteroidota</taxon>
        <taxon>Bacteroidia</taxon>
        <taxon>Marinilabiliales</taxon>
        <taxon>Marinilabiliaceae</taxon>
        <taxon>Breznakibacter</taxon>
    </lineage>
</organism>
<comment type="caution">
    <text evidence="4">The sequence shown here is derived from an EMBL/GenBank/DDBJ whole genome shotgun (WGS) entry which is preliminary data.</text>
</comment>
<keyword evidence="2" id="KW-0732">Signal</keyword>
<dbReference type="EMBL" id="QKZK01000002">
    <property type="protein sequence ID" value="PZX20438.1"/>
    <property type="molecule type" value="Genomic_DNA"/>
</dbReference>
<dbReference type="InterPro" id="IPR050218">
    <property type="entry name" value="LptD"/>
</dbReference>
<accession>A0A2W7NJJ7</accession>
<feature type="compositionally biased region" description="Acidic residues" evidence="1">
    <location>
        <begin position="735"/>
        <end position="748"/>
    </location>
</feature>
<dbReference type="GO" id="GO:0009279">
    <property type="term" value="C:cell outer membrane"/>
    <property type="evidence" value="ECO:0007669"/>
    <property type="project" value="TreeGrafter"/>
</dbReference>
<evidence type="ECO:0000313" key="5">
    <source>
        <dbReference type="Proteomes" id="UP000249239"/>
    </source>
</evidence>
<name>A0A2W7NJJ7_9BACT</name>
<dbReference type="InterPro" id="IPR045659">
    <property type="entry name" value="LptD_2"/>
</dbReference>
<dbReference type="Pfam" id="PF19838">
    <property type="entry name" value="LptD_2"/>
    <property type="match status" value="1"/>
</dbReference>
<feature type="signal peptide" evidence="2">
    <location>
        <begin position="1"/>
        <end position="28"/>
    </location>
</feature>
<dbReference type="Proteomes" id="UP000249239">
    <property type="component" value="Unassembled WGS sequence"/>
</dbReference>
<keyword evidence="5" id="KW-1185">Reference proteome</keyword>
<dbReference type="PANTHER" id="PTHR30189:SF1">
    <property type="entry name" value="LPS-ASSEMBLY PROTEIN LPTD"/>
    <property type="match status" value="1"/>
</dbReference>
<feature type="chain" id="PRO_5016098422" description="LPS-assembly protein LptD central domain-containing protein" evidence="2">
    <location>
        <begin position="29"/>
        <end position="904"/>
    </location>
</feature>
<evidence type="ECO:0000313" key="4">
    <source>
        <dbReference type="EMBL" id="PZX20438.1"/>
    </source>
</evidence>
<dbReference type="PANTHER" id="PTHR30189">
    <property type="entry name" value="LPS-ASSEMBLY PROTEIN"/>
    <property type="match status" value="1"/>
</dbReference>
<evidence type="ECO:0000256" key="1">
    <source>
        <dbReference type="SAM" id="MobiDB-lite"/>
    </source>
</evidence>
<dbReference type="AlphaFoldDB" id="A0A2W7NJJ7"/>
<evidence type="ECO:0000256" key="2">
    <source>
        <dbReference type="SAM" id="SignalP"/>
    </source>
</evidence>
<feature type="domain" description="LPS-assembly protein LptD central" evidence="3">
    <location>
        <begin position="205"/>
        <end position="685"/>
    </location>
</feature>
<dbReference type="GO" id="GO:1990351">
    <property type="term" value="C:transporter complex"/>
    <property type="evidence" value="ECO:0007669"/>
    <property type="project" value="TreeGrafter"/>
</dbReference>
<feature type="region of interest" description="Disordered" evidence="1">
    <location>
        <begin position="728"/>
        <end position="753"/>
    </location>
</feature>
<protein>
    <recommendedName>
        <fullName evidence="3">LPS-assembly protein LptD central domain-containing protein</fullName>
    </recommendedName>
</protein>
<proteinExistence type="predicted"/>
<reference evidence="4 5" key="1">
    <citation type="submission" date="2018-06" db="EMBL/GenBank/DDBJ databases">
        <title>Genomic Encyclopedia of Archaeal and Bacterial Type Strains, Phase II (KMG-II): from individual species to whole genera.</title>
        <authorList>
            <person name="Goeker M."/>
        </authorList>
    </citation>
    <scope>NUCLEOTIDE SEQUENCE [LARGE SCALE GENOMIC DNA]</scope>
    <source>
        <strain evidence="4 5">DSM 6779</strain>
    </source>
</reference>